<name>A0A0V7ZRU7_9CYAN</name>
<comment type="caution">
    <text evidence="2">The sequence shown here is derived from an EMBL/GenBank/DDBJ whole genome shotgun (WGS) entry which is preliminary data.</text>
</comment>
<protein>
    <submittedName>
        <fullName evidence="2">Uncharacterized protein</fullName>
    </submittedName>
</protein>
<dbReference type="EMBL" id="LMTZ01000092">
    <property type="protein sequence ID" value="KST66933.1"/>
    <property type="molecule type" value="Genomic_DNA"/>
</dbReference>
<dbReference type="EMBL" id="LMTZ01000090">
    <property type="protein sequence ID" value="KST67178.1"/>
    <property type="molecule type" value="Genomic_DNA"/>
</dbReference>
<sequence>MTQENPNLQIPAERQNEYFQLIDKLLKAPNGEEPEVLQANSGLIDADFIRTALRVATIFAHEGNQEGAKFLIHVARELSKELGLYPDISEGSKKGN</sequence>
<reference evidence="2 3" key="1">
    <citation type="journal article" date="2015" name="Genome Announc.">
        <title>Draft Genome of the Euendolithic (true boring) Cyanobacterium Mastigocoleus testarum strain BC008.</title>
        <authorList>
            <person name="Guida B.S."/>
            <person name="Garcia-Pichel F."/>
        </authorList>
    </citation>
    <scope>NUCLEOTIDE SEQUENCE [LARGE SCALE GENOMIC DNA]</scope>
    <source>
        <strain evidence="2 3">BC008</strain>
    </source>
</reference>
<keyword evidence="3" id="KW-1185">Reference proteome</keyword>
<dbReference type="Proteomes" id="UP000053372">
    <property type="component" value="Unassembled WGS sequence"/>
</dbReference>
<evidence type="ECO:0000313" key="1">
    <source>
        <dbReference type="EMBL" id="KST66933.1"/>
    </source>
</evidence>
<accession>A0A0V7ZRU7</accession>
<proteinExistence type="predicted"/>
<dbReference type="OrthoDB" id="531842at2"/>
<evidence type="ECO:0000313" key="2">
    <source>
        <dbReference type="EMBL" id="KST67178.1"/>
    </source>
</evidence>
<evidence type="ECO:0000313" key="3">
    <source>
        <dbReference type="Proteomes" id="UP000053372"/>
    </source>
</evidence>
<gene>
    <name evidence="1" type="ORF">BC008_27470</name>
    <name evidence="2" type="ORF">BC008_28710</name>
</gene>
<dbReference type="AlphaFoldDB" id="A0A0V7ZRU7"/>
<organism evidence="2 3">
    <name type="scientific">Mastigocoleus testarum BC008</name>
    <dbReference type="NCBI Taxonomy" id="371196"/>
    <lineage>
        <taxon>Bacteria</taxon>
        <taxon>Bacillati</taxon>
        <taxon>Cyanobacteriota</taxon>
        <taxon>Cyanophyceae</taxon>
        <taxon>Nostocales</taxon>
        <taxon>Hapalosiphonaceae</taxon>
        <taxon>Mastigocoleus</taxon>
    </lineage>
</organism>
<dbReference type="RefSeq" id="WP_036267299.1">
    <property type="nucleotide sequence ID" value="NZ_LMTZ01000090.1"/>
</dbReference>